<evidence type="ECO:0000256" key="4">
    <source>
        <dbReference type="ARBA" id="ARBA00022692"/>
    </source>
</evidence>
<keyword evidence="5" id="KW-0798">TonB box</keyword>
<name>A0A1M4ZE89_9BURK</name>
<evidence type="ECO:0000313" key="12">
    <source>
        <dbReference type="Proteomes" id="UP000184327"/>
    </source>
</evidence>
<keyword evidence="4 8" id="KW-0812">Transmembrane</keyword>
<comment type="subcellular location">
    <subcellularLocation>
        <location evidence="1 8">Cell outer membrane</location>
        <topology evidence="1 8">Multi-pass membrane protein</topology>
    </subcellularLocation>
</comment>
<dbReference type="PROSITE" id="PS52016">
    <property type="entry name" value="TONB_DEPENDENT_REC_3"/>
    <property type="match status" value="1"/>
</dbReference>
<dbReference type="Gene3D" id="2.40.170.20">
    <property type="entry name" value="TonB-dependent receptor, beta-barrel domain"/>
    <property type="match status" value="1"/>
</dbReference>
<dbReference type="GO" id="GO:0009279">
    <property type="term" value="C:cell outer membrane"/>
    <property type="evidence" value="ECO:0007669"/>
    <property type="project" value="UniProtKB-SubCell"/>
</dbReference>
<dbReference type="GO" id="GO:0044718">
    <property type="term" value="P:siderophore transmembrane transport"/>
    <property type="evidence" value="ECO:0007669"/>
    <property type="project" value="TreeGrafter"/>
</dbReference>
<evidence type="ECO:0000256" key="1">
    <source>
        <dbReference type="ARBA" id="ARBA00004571"/>
    </source>
</evidence>
<keyword evidence="11" id="KW-0675">Receptor</keyword>
<dbReference type="InterPro" id="IPR000531">
    <property type="entry name" value="Beta-barrel_TonB"/>
</dbReference>
<dbReference type="CDD" id="cd01347">
    <property type="entry name" value="ligand_gated_channel"/>
    <property type="match status" value="1"/>
</dbReference>
<proteinExistence type="inferred from homology"/>
<accession>A0A1M4ZE89</accession>
<keyword evidence="12" id="KW-1185">Reference proteome</keyword>
<dbReference type="InterPro" id="IPR036942">
    <property type="entry name" value="Beta-barrel_TonB_sf"/>
</dbReference>
<dbReference type="GO" id="GO:0015344">
    <property type="term" value="F:siderophore uptake transmembrane transporter activity"/>
    <property type="evidence" value="ECO:0007669"/>
    <property type="project" value="TreeGrafter"/>
</dbReference>
<evidence type="ECO:0000313" key="11">
    <source>
        <dbReference type="EMBL" id="SHF16373.1"/>
    </source>
</evidence>
<dbReference type="STRING" id="1122156.SAMN02745117_01437"/>
<feature type="domain" description="TonB-dependent receptor-like beta-barrel" evidence="10">
    <location>
        <begin position="13"/>
        <end position="457"/>
    </location>
</feature>
<dbReference type="PROSITE" id="PS01156">
    <property type="entry name" value="TONB_DEPENDENT_REC_2"/>
    <property type="match status" value="1"/>
</dbReference>
<sequence length="568" mass="63626">MAGHEGRRNRDINGLLRWDLTPDQVMELEGGFSRQGNMYAGEHRGGAPSAVMQEWAGRGSETRRVYRQNLALTHRGNWGDLGDSRVVFQYENSRTQNCRQSSGGRGAGACNDVNETQFSELESVFVNGELNTPFTLSGLNHMMTSGIEYRKQDLRDNNEALTRPEDRLPDVRDHVDMTNTTWAAYLEDNIALTDTLILTPGIRFDHHSQFGNNWSPSLNAMYELAGGFSLKGGIARTFKAPTPYQTSEFYQSRLGRPCPYLDASGDDLCTVRGNPNLKPEISMNKEIGIAWDSLRGWDSSLTYFRNDYKNRITAEATGAVLNPNGTINLANPIDYTWANTGKAVIHGLEGNLNVPLLGTNGNQLRLLNNFTWMFRNERKDTRQPLSIVPLYTLNTTLDWRPMREFSLQLTSTLYGRRKPRSLNYVGYQMVDDAARIRGSYAIFGLNGSYQFNKNHRLGKVCKTHCAARIPPLGASLRWLLRSIAPLLTAKAALRCIPLAGAGLPQEFCRPSLAFGVSNLFDRQIRRAAANAADDQLDRGETEFIRNGAGALTYNERGRTYFVTYTASF</sequence>
<evidence type="ECO:0000256" key="7">
    <source>
        <dbReference type="ARBA" id="ARBA00023237"/>
    </source>
</evidence>
<dbReference type="AlphaFoldDB" id="A0A1M4ZE89"/>
<evidence type="ECO:0000256" key="5">
    <source>
        <dbReference type="ARBA" id="ARBA00023077"/>
    </source>
</evidence>
<keyword evidence="3 8" id="KW-1134">Transmembrane beta strand</keyword>
<evidence type="ECO:0000256" key="3">
    <source>
        <dbReference type="ARBA" id="ARBA00022452"/>
    </source>
</evidence>
<feature type="short sequence motif" description="TonB C-terminal box" evidence="9">
    <location>
        <begin position="551"/>
        <end position="568"/>
    </location>
</feature>
<organism evidence="11 12">
    <name type="scientific">Lampropedia hyalina DSM 16112</name>
    <dbReference type="NCBI Taxonomy" id="1122156"/>
    <lineage>
        <taxon>Bacteria</taxon>
        <taxon>Pseudomonadati</taxon>
        <taxon>Pseudomonadota</taxon>
        <taxon>Betaproteobacteria</taxon>
        <taxon>Burkholderiales</taxon>
        <taxon>Comamonadaceae</taxon>
        <taxon>Lampropedia</taxon>
    </lineage>
</organism>
<evidence type="ECO:0000259" key="10">
    <source>
        <dbReference type="Pfam" id="PF00593"/>
    </source>
</evidence>
<evidence type="ECO:0000256" key="9">
    <source>
        <dbReference type="PROSITE-ProRule" id="PRU10144"/>
    </source>
</evidence>
<protein>
    <submittedName>
        <fullName evidence="11">TonB dependent receptor</fullName>
    </submittedName>
</protein>
<dbReference type="PANTHER" id="PTHR30069">
    <property type="entry name" value="TONB-DEPENDENT OUTER MEMBRANE RECEPTOR"/>
    <property type="match status" value="1"/>
</dbReference>
<evidence type="ECO:0000256" key="6">
    <source>
        <dbReference type="ARBA" id="ARBA00023136"/>
    </source>
</evidence>
<evidence type="ECO:0000256" key="8">
    <source>
        <dbReference type="PROSITE-ProRule" id="PRU01360"/>
    </source>
</evidence>
<dbReference type="InterPro" id="IPR010917">
    <property type="entry name" value="TonB_rcpt_CS"/>
</dbReference>
<dbReference type="EMBL" id="FQUZ01000014">
    <property type="protein sequence ID" value="SHF16373.1"/>
    <property type="molecule type" value="Genomic_DNA"/>
</dbReference>
<keyword evidence="6 8" id="KW-0472">Membrane</keyword>
<dbReference type="SUPFAM" id="SSF56935">
    <property type="entry name" value="Porins"/>
    <property type="match status" value="1"/>
</dbReference>
<reference evidence="11 12" key="1">
    <citation type="submission" date="2016-11" db="EMBL/GenBank/DDBJ databases">
        <authorList>
            <person name="Jaros S."/>
            <person name="Januszkiewicz K."/>
            <person name="Wedrychowicz H."/>
        </authorList>
    </citation>
    <scope>NUCLEOTIDE SEQUENCE [LARGE SCALE GENOMIC DNA]</scope>
    <source>
        <strain evidence="11 12">DSM 16112</strain>
    </source>
</reference>
<gene>
    <name evidence="11" type="ORF">SAMN02745117_01437</name>
</gene>
<dbReference type="InterPro" id="IPR039426">
    <property type="entry name" value="TonB-dep_rcpt-like"/>
</dbReference>
<evidence type="ECO:0000256" key="2">
    <source>
        <dbReference type="ARBA" id="ARBA00022448"/>
    </source>
</evidence>
<comment type="similarity">
    <text evidence="8">Belongs to the TonB-dependent receptor family.</text>
</comment>
<keyword evidence="7 8" id="KW-0998">Cell outer membrane</keyword>
<dbReference type="Proteomes" id="UP000184327">
    <property type="component" value="Unassembled WGS sequence"/>
</dbReference>
<dbReference type="Pfam" id="PF00593">
    <property type="entry name" value="TonB_dep_Rec_b-barrel"/>
    <property type="match status" value="1"/>
</dbReference>
<keyword evidence="2 8" id="KW-0813">Transport</keyword>
<dbReference type="PANTHER" id="PTHR30069:SF8">
    <property type="entry name" value="TONB-DEPENDENT SIDEROPHORE RECEPTOR PROTEIN"/>
    <property type="match status" value="1"/>
</dbReference>